<dbReference type="InterPro" id="IPR020845">
    <property type="entry name" value="AMP-binding_CS"/>
</dbReference>
<comment type="catalytic activity">
    <reaction evidence="9">
        <text>tetracosanoate + ATP + CoA = tetracosanoyl-CoA + AMP + diphosphate</text>
        <dbReference type="Rhea" id="RHEA:33639"/>
        <dbReference type="ChEBI" id="CHEBI:30616"/>
        <dbReference type="ChEBI" id="CHEBI:31014"/>
        <dbReference type="ChEBI" id="CHEBI:33019"/>
        <dbReference type="ChEBI" id="CHEBI:57287"/>
        <dbReference type="ChEBI" id="CHEBI:65052"/>
        <dbReference type="ChEBI" id="CHEBI:456215"/>
    </reaction>
    <physiologicalReaction direction="left-to-right" evidence="9">
        <dbReference type="Rhea" id="RHEA:33640"/>
    </physiologicalReaction>
</comment>
<evidence type="ECO:0000256" key="8">
    <source>
        <dbReference type="ARBA" id="ARBA00041297"/>
    </source>
</evidence>
<protein>
    <recommendedName>
        <fullName evidence="6">long-chain-fatty-acid--CoA ligase</fullName>
        <ecNumber evidence="6">6.2.1.3</ecNumber>
    </recommendedName>
    <alternativeName>
        <fullName evidence="8">Long-chain-fatty-acid--CoA ligase</fullName>
    </alternativeName>
</protein>
<dbReference type="InterPro" id="IPR042099">
    <property type="entry name" value="ANL_N_sf"/>
</dbReference>
<dbReference type="GO" id="GO:0005789">
    <property type="term" value="C:endoplasmic reticulum membrane"/>
    <property type="evidence" value="ECO:0007669"/>
    <property type="project" value="TreeGrafter"/>
</dbReference>
<dbReference type="GO" id="GO:0006869">
    <property type="term" value="P:lipid transport"/>
    <property type="evidence" value="ECO:0007669"/>
    <property type="project" value="UniProtKB-KW"/>
</dbReference>
<keyword evidence="4" id="KW-0813">Transport</keyword>
<dbReference type="PANTHER" id="PTHR43107">
    <property type="entry name" value="LONG-CHAIN FATTY ACID TRANSPORT PROTEIN"/>
    <property type="match status" value="1"/>
</dbReference>
<accession>A0A8D2IYC9</accession>
<keyword evidence="5" id="KW-0443">Lipid metabolism</keyword>
<feature type="domain" description="AMP-dependent synthetase/ligase" evidence="10">
    <location>
        <begin position="43"/>
        <end position="302"/>
    </location>
</feature>
<dbReference type="Proteomes" id="UP000694545">
    <property type="component" value="Unplaced"/>
</dbReference>
<dbReference type="Pfam" id="PF13193">
    <property type="entry name" value="AMP-binding_C"/>
    <property type="match status" value="1"/>
</dbReference>
<evidence type="ECO:0000259" key="11">
    <source>
        <dbReference type="Pfam" id="PF13193"/>
    </source>
</evidence>
<keyword evidence="4" id="KW-0445">Lipid transport</keyword>
<sequence>AQRRSATGTFEPAAHSRPNLPHRVVVRPRLPLPGETGRSDEWRVFVRYEGRSFTYGRAERESNRVANALLRLPPGAPPPRPGQAVALLVGNEPAFIWAWIGLAKLGAVPALLGTALRRGALLHCLRSCAARAILVADDLFEAVEPILPSLEELGIAVWMMGAGPYPPGVISLQALLEEASEEPVPSHLSTPRTLSDTCLYIFTSGTTGLPKAARISHLKAILCLGFYNLVGARSSDVIYLALPLYHMSGCLLGILGTFGIGATCVLKKKFSASQFWPDCRRHGVTIFQYIGELCRYLVNQSPVGTRKGEGRWGSPLGRGRSSLGADRSDAAGEAVISTGWAKTGRHRSGMRWGPLFSPFELIRYDPLQGAPLRDGSGRCQRVGPGEPGLLIAPVTPKMPFLGYAGGPELSESKLLRGVFTEGDTYFNTGDLMMQDSQGFVSFWDRIGDTFRWKGENVATMEVSEVLGSLEGLQDVTVYGVTVPGHEGRAGMATMVLQPGWEFDGAQVYTHVAELLPPYSRPRFLRIQDRLELTETFKQKKVRLAAEGFDPTQITDPLFFLDAAAETYVPLTHHIWEGIAAGDIRL</sequence>
<organism evidence="12 13">
    <name type="scientific">Varanus komodoensis</name>
    <name type="common">Komodo dragon</name>
    <dbReference type="NCBI Taxonomy" id="61221"/>
    <lineage>
        <taxon>Eukaryota</taxon>
        <taxon>Metazoa</taxon>
        <taxon>Chordata</taxon>
        <taxon>Craniata</taxon>
        <taxon>Vertebrata</taxon>
        <taxon>Euteleostomi</taxon>
        <taxon>Lepidosauria</taxon>
        <taxon>Squamata</taxon>
        <taxon>Bifurcata</taxon>
        <taxon>Unidentata</taxon>
        <taxon>Episquamata</taxon>
        <taxon>Toxicofera</taxon>
        <taxon>Anguimorpha</taxon>
        <taxon>Paleoanguimorpha</taxon>
        <taxon>Varanoidea</taxon>
        <taxon>Varanidae</taxon>
        <taxon>Varanus</taxon>
    </lineage>
</organism>
<dbReference type="InterPro" id="IPR025110">
    <property type="entry name" value="AMP-bd_C"/>
</dbReference>
<dbReference type="SUPFAM" id="SSF56801">
    <property type="entry name" value="Acetyl-CoA synthetase-like"/>
    <property type="match status" value="1"/>
</dbReference>
<dbReference type="Gene3D" id="3.30.300.30">
    <property type="match status" value="1"/>
</dbReference>
<comment type="catalytic activity">
    <reaction evidence="7">
        <text>a very long-chain fatty acid + ATP + CoA = a very long-chain fatty acyl-CoA + AMP + diphosphate</text>
        <dbReference type="Rhea" id="RHEA:54536"/>
        <dbReference type="ChEBI" id="CHEBI:30616"/>
        <dbReference type="ChEBI" id="CHEBI:33019"/>
        <dbReference type="ChEBI" id="CHEBI:57287"/>
        <dbReference type="ChEBI" id="CHEBI:58950"/>
        <dbReference type="ChEBI" id="CHEBI:138261"/>
        <dbReference type="ChEBI" id="CHEBI:456215"/>
    </reaction>
    <physiologicalReaction direction="left-to-right" evidence="7">
        <dbReference type="Rhea" id="RHEA:54537"/>
    </physiologicalReaction>
</comment>
<dbReference type="PANTHER" id="PTHR43107:SF12">
    <property type="entry name" value="LONG-CHAIN FATTY ACID TRANSPORT PROTEIN 3"/>
    <property type="match status" value="1"/>
</dbReference>
<dbReference type="Gene3D" id="3.40.50.12780">
    <property type="entry name" value="N-terminal domain of ligase-like"/>
    <property type="match status" value="1"/>
</dbReference>
<evidence type="ECO:0000256" key="9">
    <source>
        <dbReference type="ARBA" id="ARBA00048666"/>
    </source>
</evidence>
<evidence type="ECO:0000259" key="10">
    <source>
        <dbReference type="Pfam" id="PF00501"/>
    </source>
</evidence>
<dbReference type="InterPro" id="IPR000873">
    <property type="entry name" value="AMP-dep_synth/lig_dom"/>
</dbReference>
<dbReference type="GO" id="GO:0004467">
    <property type="term" value="F:long-chain fatty acid-CoA ligase activity"/>
    <property type="evidence" value="ECO:0007669"/>
    <property type="project" value="UniProtKB-EC"/>
</dbReference>
<name>A0A8D2IYC9_VARKO</name>
<evidence type="ECO:0000313" key="13">
    <source>
        <dbReference type="Proteomes" id="UP000694545"/>
    </source>
</evidence>
<dbReference type="PROSITE" id="PS00455">
    <property type="entry name" value="AMP_BINDING"/>
    <property type="match status" value="1"/>
</dbReference>
<feature type="domain" description="AMP-binding enzyme C-terminal" evidence="11">
    <location>
        <begin position="461"/>
        <end position="537"/>
    </location>
</feature>
<dbReference type="InterPro" id="IPR045851">
    <property type="entry name" value="AMP-bd_C_sf"/>
</dbReference>
<keyword evidence="13" id="KW-1185">Reference proteome</keyword>
<evidence type="ECO:0000256" key="7">
    <source>
        <dbReference type="ARBA" id="ARBA00036527"/>
    </source>
</evidence>
<evidence type="ECO:0000256" key="4">
    <source>
        <dbReference type="ARBA" id="ARBA00023055"/>
    </source>
</evidence>
<dbReference type="FunFam" id="3.30.300.30:FF:000002">
    <property type="entry name" value="Long-chain fatty acid transport protein 1"/>
    <property type="match status" value="1"/>
</dbReference>
<evidence type="ECO:0000256" key="5">
    <source>
        <dbReference type="ARBA" id="ARBA00023098"/>
    </source>
</evidence>
<evidence type="ECO:0000256" key="2">
    <source>
        <dbReference type="ARBA" id="ARBA00022598"/>
    </source>
</evidence>
<evidence type="ECO:0000256" key="1">
    <source>
        <dbReference type="ARBA" id="ARBA00006432"/>
    </source>
</evidence>
<dbReference type="AlphaFoldDB" id="A0A8D2IYC9"/>
<comment type="similarity">
    <text evidence="1">Belongs to the ATP-dependent AMP-binding enzyme family.</text>
</comment>
<evidence type="ECO:0000256" key="6">
    <source>
        <dbReference type="ARBA" id="ARBA00026121"/>
    </source>
</evidence>
<reference evidence="12" key="1">
    <citation type="submission" date="2025-08" db="UniProtKB">
        <authorList>
            <consortium name="Ensembl"/>
        </authorList>
    </citation>
    <scope>IDENTIFICATION</scope>
</reference>
<dbReference type="Pfam" id="PF00501">
    <property type="entry name" value="AMP-binding"/>
    <property type="match status" value="1"/>
</dbReference>
<dbReference type="GO" id="GO:0005886">
    <property type="term" value="C:plasma membrane"/>
    <property type="evidence" value="ECO:0007669"/>
    <property type="project" value="TreeGrafter"/>
</dbReference>
<evidence type="ECO:0000256" key="3">
    <source>
        <dbReference type="ARBA" id="ARBA00022832"/>
    </source>
</evidence>
<dbReference type="Ensembl" id="ENSVKKT00000007125.1">
    <property type="protein sequence ID" value="ENSVKKP00000006944.1"/>
    <property type="gene ID" value="ENSVKKG00000005015.1"/>
</dbReference>
<keyword evidence="3" id="KW-0276">Fatty acid metabolism</keyword>
<proteinExistence type="inferred from homology"/>
<keyword evidence="2" id="KW-0436">Ligase</keyword>
<evidence type="ECO:0000313" key="12">
    <source>
        <dbReference type="Ensembl" id="ENSVKKP00000006944.1"/>
    </source>
</evidence>
<reference evidence="12" key="2">
    <citation type="submission" date="2025-09" db="UniProtKB">
        <authorList>
            <consortium name="Ensembl"/>
        </authorList>
    </citation>
    <scope>IDENTIFICATION</scope>
</reference>
<dbReference type="EC" id="6.2.1.3" evidence="6"/>
<dbReference type="OMA" id="RDTRGHC"/>